<dbReference type="GO" id="GO:0005829">
    <property type="term" value="C:cytosol"/>
    <property type="evidence" value="ECO:0007669"/>
    <property type="project" value="TreeGrafter"/>
</dbReference>
<evidence type="ECO:0000256" key="2">
    <source>
        <dbReference type="ARBA" id="ARBA00022741"/>
    </source>
</evidence>
<dbReference type="HOGENOM" id="CLU_000288_37_6_1"/>
<dbReference type="InParanoid" id="I7M1H9"/>
<evidence type="ECO:0000256" key="6">
    <source>
        <dbReference type="SAM" id="MobiDB-lite"/>
    </source>
</evidence>
<dbReference type="STRING" id="312017.I7M1H9"/>
<dbReference type="OMA" id="MSEEWST"/>
<dbReference type="GO" id="GO:0016020">
    <property type="term" value="C:membrane"/>
    <property type="evidence" value="ECO:0007669"/>
    <property type="project" value="TreeGrafter"/>
</dbReference>
<dbReference type="SUPFAM" id="SSF56112">
    <property type="entry name" value="Protein kinase-like (PK-like)"/>
    <property type="match status" value="1"/>
</dbReference>
<dbReference type="GO" id="GO:0000045">
    <property type="term" value="P:autophagosome assembly"/>
    <property type="evidence" value="ECO:0007669"/>
    <property type="project" value="TreeGrafter"/>
</dbReference>
<proteinExistence type="predicted"/>
<evidence type="ECO:0000313" key="9">
    <source>
        <dbReference type="Proteomes" id="UP000009168"/>
    </source>
</evidence>
<evidence type="ECO:0000256" key="3">
    <source>
        <dbReference type="ARBA" id="ARBA00022777"/>
    </source>
</evidence>
<dbReference type="Gene3D" id="1.10.510.10">
    <property type="entry name" value="Transferase(Phosphotransferase) domain 1"/>
    <property type="match status" value="1"/>
</dbReference>
<dbReference type="PANTHER" id="PTHR24348:SF22">
    <property type="entry name" value="NON-SPECIFIC SERINE_THREONINE PROTEIN KINASE"/>
    <property type="match status" value="1"/>
</dbReference>
<dbReference type="InterPro" id="IPR045269">
    <property type="entry name" value="Atg1-like"/>
</dbReference>
<dbReference type="InterPro" id="IPR011009">
    <property type="entry name" value="Kinase-like_dom_sf"/>
</dbReference>
<sequence length="605" mass="70264">MSNSEEKSWTNKKVDHFVVVNNVLGKGAFGKVYRGFCVEDENKLVAAKAIPIKSISDSGKMLELIKREIAILQKVSSPFIVSLYDVARTSNNLYMFLEYCHDGDLKEYLKKKEGKRLSEPEALIFFRHIVEGFKELQKHKIIHRDIKPANIMLSNGIAKISDFGFSRVVEKDDPALLSRLGSPLYMTPQILDGVPFNFKCDVWSVGVVFFEMLYGTTPWIGDSQVKLLQNIKSIPLKFPENPIRSKEVKDLLRGMLKVKEEERMSWEEIFNHPLIKDYTTPALAKEPAPNKDDLEQSVSLNDNYIKKNLVAGYLTNPDTVQTKGPDAIQQNILKKQEQQTTSSTQQSSQMTSKMEQSSQKVNEIVNKQKENEQTRKNILKINEYILYERNIAFFSNFVIQKLIKAYNDSKLQVPADLYFRIIFSICKYQNMQLDKMNEFLNQSKTEGFSEQVWQKYKESTEYQTTVKLIRADIDHSKNFFEELFKKTKDVVTHSFNKETNKDKQEVLNKFLGIIDKTFTLDNKFKSIFKATLNEMIETLKPQIINGKPDKEILVIARYLIVCNNPYLEFKISSFDFNKFYEDIEHISEEEIRKQVLEKFNQKASK</sequence>
<dbReference type="GO" id="GO:0000407">
    <property type="term" value="C:phagophore assembly site"/>
    <property type="evidence" value="ECO:0007669"/>
    <property type="project" value="TreeGrafter"/>
</dbReference>
<feature type="domain" description="Protein kinase" evidence="7">
    <location>
        <begin position="18"/>
        <end position="275"/>
    </location>
</feature>
<feature type="compositionally biased region" description="Low complexity" evidence="6">
    <location>
        <begin position="338"/>
        <end position="360"/>
    </location>
</feature>
<dbReference type="AlphaFoldDB" id="I7M1H9"/>
<evidence type="ECO:0000256" key="4">
    <source>
        <dbReference type="ARBA" id="ARBA00022840"/>
    </source>
</evidence>
<reference evidence="9" key="1">
    <citation type="journal article" date="2006" name="PLoS Biol.">
        <title>Macronuclear genome sequence of the ciliate Tetrahymena thermophila, a model eukaryote.</title>
        <authorList>
            <person name="Eisen J.A."/>
            <person name="Coyne R.S."/>
            <person name="Wu M."/>
            <person name="Wu D."/>
            <person name="Thiagarajan M."/>
            <person name="Wortman J.R."/>
            <person name="Badger J.H."/>
            <person name="Ren Q."/>
            <person name="Amedeo P."/>
            <person name="Jones K.M."/>
            <person name="Tallon L.J."/>
            <person name="Delcher A.L."/>
            <person name="Salzberg S.L."/>
            <person name="Silva J.C."/>
            <person name="Haas B.J."/>
            <person name="Majoros W.H."/>
            <person name="Farzad M."/>
            <person name="Carlton J.M."/>
            <person name="Smith R.K. Jr."/>
            <person name="Garg J."/>
            <person name="Pearlman R.E."/>
            <person name="Karrer K.M."/>
            <person name="Sun L."/>
            <person name="Manning G."/>
            <person name="Elde N.C."/>
            <person name="Turkewitz A.P."/>
            <person name="Asai D.J."/>
            <person name="Wilkes D.E."/>
            <person name="Wang Y."/>
            <person name="Cai H."/>
            <person name="Collins K."/>
            <person name="Stewart B.A."/>
            <person name="Lee S.R."/>
            <person name="Wilamowska K."/>
            <person name="Weinberg Z."/>
            <person name="Ruzzo W.L."/>
            <person name="Wloga D."/>
            <person name="Gaertig J."/>
            <person name="Frankel J."/>
            <person name="Tsao C.-C."/>
            <person name="Gorovsky M.A."/>
            <person name="Keeling P.J."/>
            <person name="Waller R.F."/>
            <person name="Patron N.J."/>
            <person name="Cherry J.M."/>
            <person name="Stover N.A."/>
            <person name="Krieger C.J."/>
            <person name="del Toro C."/>
            <person name="Ryder H.F."/>
            <person name="Williamson S.C."/>
            <person name="Barbeau R.A."/>
            <person name="Hamilton E.P."/>
            <person name="Orias E."/>
        </authorList>
    </citation>
    <scope>NUCLEOTIDE SEQUENCE [LARGE SCALE GENOMIC DNA]</scope>
    <source>
        <strain evidence="9">SB210</strain>
    </source>
</reference>
<dbReference type="FunFam" id="1.10.510.10:FF:000654">
    <property type="entry name" value="Protein kinase, putative"/>
    <property type="match status" value="1"/>
</dbReference>
<keyword evidence="2 5" id="KW-0547">Nucleotide-binding</keyword>
<keyword evidence="9" id="KW-1185">Reference proteome</keyword>
<dbReference type="Proteomes" id="UP000009168">
    <property type="component" value="Unassembled WGS sequence"/>
</dbReference>
<keyword evidence="4 5" id="KW-0067">ATP-binding</keyword>
<evidence type="ECO:0000256" key="5">
    <source>
        <dbReference type="PROSITE-ProRule" id="PRU10141"/>
    </source>
</evidence>
<organism evidence="8 9">
    <name type="scientific">Tetrahymena thermophila (strain SB210)</name>
    <dbReference type="NCBI Taxonomy" id="312017"/>
    <lineage>
        <taxon>Eukaryota</taxon>
        <taxon>Sar</taxon>
        <taxon>Alveolata</taxon>
        <taxon>Ciliophora</taxon>
        <taxon>Intramacronucleata</taxon>
        <taxon>Oligohymenophorea</taxon>
        <taxon>Hymenostomatida</taxon>
        <taxon>Tetrahymenina</taxon>
        <taxon>Tetrahymenidae</taxon>
        <taxon>Tetrahymena</taxon>
    </lineage>
</organism>
<evidence type="ECO:0000313" key="8">
    <source>
        <dbReference type="EMBL" id="EAR96377.2"/>
    </source>
</evidence>
<dbReference type="Pfam" id="PF00069">
    <property type="entry name" value="Pkinase"/>
    <property type="match status" value="1"/>
</dbReference>
<feature type="region of interest" description="Disordered" evidence="6">
    <location>
        <begin position="334"/>
        <end position="361"/>
    </location>
</feature>
<accession>I7M1H9</accession>
<dbReference type="PROSITE" id="PS00107">
    <property type="entry name" value="PROTEIN_KINASE_ATP"/>
    <property type="match status" value="1"/>
</dbReference>
<feature type="binding site" evidence="5">
    <location>
        <position position="53"/>
    </location>
    <ligand>
        <name>ATP</name>
        <dbReference type="ChEBI" id="CHEBI:30616"/>
    </ligand>
</feature>
<dbReference type="InterPro" id="IPR008271">
    <property type="entry name" value="Ser/Thr_kinase_AS"/>
</dbReference>
<dbReference type="OrthoDB" id="346907at2759"/>
<dbReference type="RefSeq" id="XP_001016622.2">
    <property type="nucleotide sequence ID" value="XM_001016622.2"/>
</dbReference>
<evidence type="ECO:0000259" key="7">
    <source>
        <dbReference type="PROSITE" id="PS50011"/>
    </source>
</evidence>
<dbReference type="GO" id="GO:0005524">
    <property type="term" value="F:ATP binding"/>
    <property type="evidence" value="ECO:0007669"/>
    <property type="project" value="UniProtKB-UniRule"/>
</dbReference>
<keyword evidence="1" id="KW-0808">Transferase</keyword>
<dbReference type="GO" id="GO:0004674">
    <property type="term" value="F:protein serine/threonine kinase activity"/>
    <property type="evidence" value="ECO:0007669"/>
    <property type="project" value="InterPro"/>
</dbReference>
<dbReference type="PROSITE" id="PS00108">
    <property type="entry name" value="PROTEIN_KINASE_ST"/>
    <property type="match status" value="1"/>
</dbReference>
<dbReference type="PANTHER" id="PTHR24348">
    <property type="entry name" value="SERINE/THREONINE-PROTEIN KINASE UNC-51-RELATED"/>
    <property type="match status" value="1"/>
</dbReference>
<evidence type="ECO:0000256" key="1">
    <source>
        <dbReference type="ARBA" id="ARBA00022679"/>
    </source>
</evidence>
<protein>
    <submittedName>
        <fullName evidence="8">Dual-specificity kinase domain protein</fullName>
    </submittedName>
</protein>
<name>I7M1H9_TETTS</name>
<dbReference type="KEGG" id="tet:TTHERM_00189460"/>
<dbReference type="GO" id="GO:0005776">
    <property type="term" value="C:autophagosome"/>
    <property type="evidence" value="ECO:0007669"/>
    <property type="project" value="TreeGrafter"/>
</dbReference>
<dbReference type="GeneID" id="7825899"/>
<gene>
    <name evidence="8" type="ORF">TTHERM_00189460</name>
</gene>
<dbReference type="GO" id="GO:0010506">
    <property type="term" value="P:regulation of autophagy"/>
    <property type="evidence" value="ECO:0007669"/>
    <property type="project" value="InterPro"/>
</dbReference>
<dbReference type="PROSITE" id="PS50011">
    <property type="entry name" value="PROTEIN_KINASE_DOM"/>
    <property type="match status" value="1"/>
</dbReference>
<dbReference type="InterPro" id="IPR000719">
    <property type="entry name" value="Prot_kinase_dom"/>
</dbReference>
<dbReference type="EMBL" id="GG662693">
    <property type="protein sequence ID" value="EAR96377.2"/>
    <property type="molecule type" value="Genomic_DNA"/>
</dbReference>
<dbReference type="InterPro" id="IPR017441">
    <property type="entry name" value="Protein_kinase_ATP_BS"/>
</dbReference>
<dbReference type="SMART" id="SM00220">
    <property type="entry name" value="S_TKc"/>
    <property type="match status" value="1"/>
</dbReference>
<dbReference type="eggNOG" id="KOG0595">
    <property type="taxonomic scope" value="Eukaryota"/>
</dbReference>
<keyword evidence="3 8" id="KW-0418">Kinase</keyword>